<dbReference type="GO" id="GO:0034246">
    <property type="term" value="F:mitochondrial transcription factor activity"/>
    <property type="evidence" value="ECO:0007669"/>
    <property type="project" value="TreeGrafter"/>
</dbReference>
<organism evidence="9 10">
    <name type="scientific">Cudoniella acicularis</name>
    <dbReference type="NCBI Taxonomy" id="354080"/>
    <lineage>
        <taxon>Eukaryota</taxon>
        <taxon>Fungi</taxon>
        <taxon>Dikarya</taxon>
        <taxon>Ascomycota</taxon>
        <taxon>Pezizomycotina</taxon>
        <taxon>Leotiomycetes</taxon>
        <taxon>Helotiales</taxon>
        <taxon>Tricladiaceae</taxon>
        <taxon>Cudoniella</taxon>
    </lineage>
</organism>
<evidence type="ECO:0000256" key="6">
    <source>
        <dbReference type="ARBA" id="ARBA00022884"/>
    </source>
</evidence>
<dbReference type="GO" id="GO:0032259">
    <property type="term" value="P:methylation"/>
    <property type="evidence" value="ECO:0007669"/>
    <property type="project" value="UniProtKB-KW"/>
</dbReference>
<protein>
    <recommendedName>
        <fullName evidence="2">Mitochondrial transcription factor 1</fullName>
    </recommendedName>
</protein>
<dbReference type="GO" id="GO:0003723">
    <property type="term" value="F:RNA binding"/>
    <property type="evidence" value="ECO:0007669"/>
    <property type="project" value="UniProtKB-KW"/>
</dbReference>
<evidence type="ECO:0000313" key="9">
    <source>
        <dbReference type="EMBL" id="KAF4635245.1"/>
    </source>
</evidence>
<dbReference type="InterPro" id="IPR001737">
    <property type="entry name" value="KsgA/Erm"/>
</dbReference>
<comment type="function">
    <text evidence="7">Mitochondrial transcription factor that confers selective promoter recognition on the core subunit of the yeast mitochondrial RNA polymerase. Interacts with DNA in a non-specific manner.</text>
</comment>
<evidence type="ECO:0000256" key="2">
    <source>
        <dbReference type="ARBA" id="ARBA00013836"/>
    </source>
</evidence>
<comment type="caution">
    <text evidence="9">The sequence shown here is derived from an EMBL/GenBank/DDBJ whole genome shotgun (WGS) entry which is preliminary data.</text>
</comment>
<feature type="region of interest" description="Disordered" evidence="8">
    <location>
        <begin position="1"/>
        <end position="46"/>
    </location>
</feature>
<evidence type="ECO:0000256" key="8">
    <source>
        <dbReference type="SAM" id="MobiDB-lite"/>
    </source>
</evidence>
<dbReference type="InterPro" id="IPR029063">
    <property type="entry name" value="SAM-dependent_MTases_sf"/>
</dbReference>
<dbReference type="GO" id="GO:0008168">
    <property type="term" value="F:methyltransferase activity"/>
    <property type="evidence" value="ECO:0007669"/>
    <property type="project" value="UniProtKB-KW"/>
</dbReference>
<dbReference type="Gene3D" id="1.10.8.100">
    <property type="entry name" value="Ribosomal RNA adenine dimethylase-like, domain 2"/>
    <property type="match status" value="1"/>
</dbReference>
<dbReference type="EMBL" id="JAAMPI010000132">
    <property type="protein sequence ID" value="KAF4635245.1"/>
    <property type="molecule type" value="Genomic_DNA"/>
</dbReference>
<keyword evidence="10" id="KW-1185">Reference proteome</keyword>
<evidence type="ECO:0000256" key="7">
    <source>
        <dbReference type="ARBA" id="ARBA00024915"/>
    </source>
</evidence>
<dbReference type="PANTHER" id="PTHR11727">
    <property type="entry name" value="DIMETHYLADENOSINE TRANSFERASE"/>
    <property type="match status" value="1"/>
</dbReference>
<keyword evidence="5" id="KW-0949">S-adenosyl-L-methionine</keyword>
<dbReference type="SUPFAM" id="SSF53335">
    <property type="entry name" value="S-adenosyl-L-methionine-dependent methyltransferases"/>
    <property type="match status" value="1"/>
</dbReference>
<dbReference type="GO" id="GO:0034245">
    <property type="term" value="C:mitochondrial DNA-directed RNA polymerase complex"/>
    <property type="evidence" value="ECO:0007669"/>
    <property type="project" value="TreeGrafter"/>
</dbReference>
<dbReference type="Gene3D" id="3.40.50.150">
    <property type="entry name" value="Vaccinia Virus protein VP39"/>
    <property type="match status" value="1"/>
</dbReference>
<keyword evidence="6" id="KW-0694">RNA-binding</keyword>
<dbReference type="OrthoDB" id="16079at2759"/>
<dbReference type="AlphaFoldDB" id="A0A8H4RUG4"/>
<sequence length="606" mass="69164">MAQQKGEDIPIGSNNVEMPETSTTEPSKAKRKYTSRGSHGKDPIQSKLEEQLYKGYGGSARRQPLGDTKRVNIVSPPLCDGILERMKPSLTKHIGCDIIEINPGAGLWSSKLHEFLKPRTHILMEQDIKLYEPMLQPLLDAKDSKYVLVPKPGVIWSHLERVLSEEYLPFQEVLEKNDPRIEQPNDTLLFVANLAYWPKKNFKGFSSVTSLVLHQLMTAVRAKSLFHKYGLVRMLIWVEDEERHLPLPRHISLRKKAAVEAEVSCGKIEEVASSTTTTGIFLRSENLDFRQTRRVLQNMGAVGIEVPEHRRSVVHERLLSDQLSSNLATPAINKNRAGFAYYKELESLEADFAAGRFSRFTDKLRTSDSHIGRPSYVYADSPEWLRMNTLRIIELEKEIFKAKGDTSEMREELSQLVTELKDYIDNFPAEQTRQAAKAAMDNDRAAKDSVLAFMYDRRDVEPLRVFPDEFFPKHQLALLDFHPQPLWPILKQDYQANYDILEFIISTLNLSPGQSTKRALEQLWPGAFEWLLIDCPELQDPFQGGSLDLSIVPVRTLSTRIYKAILESWMRWPWRPDRFEVINRGSAYAGSEDEDPIAGEALGLGS</sequence>
<evidence type="ECO:0000256" key="4">
    <source>
        <dbReference type="ARBA" id="ARBA00022679"/>
    </source>
</evidence>
<proteinExistence type="predicted"/>
<feature type="compositionally biased region" description="Polar residues" evidence="8">
    <location>
        <begin position="12"/>
        <end position="26"/>
    </location>
</feature>
<keyword evidence="4" id="KW-0808">Transferase</keyword>
<dbReference type="PANTHER" id="PTHR11727:SF17">
    <property type="entry name" value="DIMETHYLADENOSINE TRANSFERASE 1, MITOCHONDRIAL"/>
    <property type="match status" value="1"/>
</dbReference>
<dbReference type="InterPro" id="IPR023165">
    <property type="entry name" value="rRNA_Ade_diMease-like_C"/>
</dbReference>
<dbReference type="GO" id="GO:0005759">
    <property type="term" value="C:mitochondrial matrix"/>
    <property type="evidence" value="ECO:0007669"/>
    <property type="project" value="TreeGrafter"/>
</dbReference>
<reference evidence="9 10" key="1">
    <citation type="submission" date="2020-03" db="EMBL/GenBank/DDBJ databases">
        <title>Draft Genome Sequence of Cudoniella acicularis.</title>
        <authorList>
            <person name="Buettner E."/>
            <person name="Kellner H."/>
        </authorList>
    </citation>
    <scope>NUCLEOTIDE SEQUENCE [LARGE SCALE GENOMIC DNA]</scope>
    <source>
        <strain evidence="9 10">DSM 108380</strain>
    </source>
</reference>
<dbReference type="GO" id="GO:0006391">
    <property type="term" value="P:transcription initiation at mitochondrial promoter"/>
    <property type="evidence" value="ECO:0007669"/>
    <property type="project" value="TreeGrafter"/>
</dbReference>
<evidence type="ECO:0000313" key="10">
    <source>
        <dbReference type="Proteomes" id="UP000566819"/>
    </source>
</evidence>
<evidence type="ECO:0000256" key="5">
    <source>
        <dbReference type="ARBA" id="ARBA00022691"/>
    </source>
</evidence>
<evidence type="ECO:0000256" key="1">
    <source>
        <dbReference type="ARBA" id="ARBA00004173"/>
    </source>
</evidence>
<name>A0A8H4RUG4_9HELO</name>
<keyword evidence="3" id="KW-0489">Methyltransferase</keyword>
<comment type="subcellular location">
    <subcellularLocation>
        <location evidence="1">Mitochondrion</location>
    </subcellularLocation>
</comment>
<accession>A0A8H4RUG4</accession>
<evidence type="ECO:0000256" key="3">
    <source>
        <dbReference type="ARBA" id="ARBA00022603"/>
    </source>
</evidence>
<gene>
    <name evidence="9" type="ORF">G7Y89_g2847</name>
</gene>
<dbReference type="Proteomes" id="UP000566819">
    <property type="component" value="Unassembled WGS sequence"/>
</dbReference>